<protein>
    <submittedName>
        <fullName evidence="1">Uncharacterized protein</fullName>
    </submittedName>
</protein>
<reference evidence="1 2" key="1">
    <citation type="submission" date="2024-04" db="EMBL/GenBank/DDBJ databases">
        <title>Symmetric and asymmetric DNA N6-adenine methylation regulates different biological responses in Mucorales.</title>
        <authorList>
            <consortium name="Lawrence Berkeley National Laboratory"/>
            <person name="Lax C."/>
            <person name="Mondo S.J."/>
            <person name="Osorio-Concepcion M."/>
            <person name="Muszewska A."/>
            <person name="Corrochano-Luque M."/>
            <person name="Gutierrez G."/>
            <person name="Riley R."/>
            <person name="Lipzen A."/>
            <person name="Guo J."/>
            <person name="Hundley H."/>
            <person name="Amirebrahimi M."/>
            <person name="Ng V."/>
            <person name="Lorenzo-Gutierrez D."/>
            <person name="Binder U."/>
            <person name="Yang J."/>
            <person name="Song Y."/>
            <person name="Canovas D."/>
            <person name="Navarro E."/>
            <person name="Freitag M."/>
            <person name="Gabaldon T."/>
            <person name="Grigoriev I.V."/>
            <person name="Corrochano L.M."/>
            <person name="Nicolas F.E."/>
            <person name="Garre V."/>
        </authorList>
    </citation>
    <scope>NUCLEOTIDE SEQUENCE [LARGE SCALE GENOMIC DNA]</scope>
    <source>
        <strain evidence="1 2">L51</strain>
    </source>
</reference>
<dbReference type="SUPFAM" id="SSF46689">
    <property type="entry name" value="Homeodomain-like"/>
    <property type="match status" value="1"/>
</dbReference>
<sequence length="75" mass="8905">LRIKSTTAASWWKQCKETEEMPYKKYEKYLGRPSTFTDEYDQHIQEMIEKDPQICAVDIIDSLTSKFQGFSISKY</sequence>
<evidence type="ECO:0000313" key="1">
    <source>
        <dbReference type="EMBL" id="KAL0086552.1"/>
    </source>
</evidence>
<proteinExistence type="predicted"/>
<dbReference type="EMBL" id="JBCLYO010000008">
    <property type="protein sequence ID" value="KAL0086552.1"/>
    <property type="molecule type" value="Genomic_DNA"/>
</dbReference>
<organism evidence="1 2">
    <name type="scientific">Phycomyces blakesleeanus</name>
    <dbReference type="NCBI Taxonomy" id="4837"/>
    <lineage>
        <taxon>Eukaryota</taxon>
        <taxon>Fungi</taxon>
        <taxon>Fungi incertae sedis</taxon>
        <taxon>Mucoromycota</taxon>
        <taxon>Mucoromycotina</taxon>
        <taxon>Mucoromycetes</taxon>
        <taxon>Mucorales</taxon>
        <taxon>Phycomycetaceae</taxon>
        <taxon>Phycomyces</taxon>
    </lineage>
</organism>
<name>A0ABR3B0Z3_PHYBL</name>
<gene>
    <name evidence="1" type="ORF">J3Q64DRAFT_1638930</name>
</gene>
<evidence type="ECO:0000313" key="2">
    <source>
        <dbReference type="Proteomes" id="UP001448207"/>
    </source>
</evidence>
<dbReference type="InterPro" id="IPR009057">
    <property type="entry name" value="Homeodomain-like_sf"/>
</dbReference>
<dbReference type="Proteomes" id="UP001448207">
    <property type="component" value="Unassembled WGS sequence"/>
</dbReference>
<accession>A0ABR3B0Z3</accession>
<feature type="non-terminal residue" evidence="1">
    <location>
        <position position="1"/>
    </location>
</feature>
<comment type="caution">
    <text evidence="1">The sequence shown here is derived from an EMBL/GenBank/DDBJ whole genome shotgun (WGS) entry which is preliminary data.</text>
</comment>
<keyword evidence="2" id="KW-1185">Reference proteome</keyword>